<evidence type="ECO:0000256" key="7">
    <source>
        <dbReference type="RuleBase" id="RU000461"/>
    </source>
</evidence>
<dbReference type="Proteomes" id="UP000707071">
    <property type="component" value="Unassembled WGS sequence"/>
</dbReference>
<keyword evidence="5 7" id="KW-0503">Monooxygenase</keyword>
<keyword evidence="4 6" id="KW-0408">Iron</keyword>
<comment type="cofactor">
    <cofactor evidence="1 6">
        <name>heme</name>
        <dbReference type="ChEBI" id="CHEBI:30413"/>
    </cofactor>
</comment>
<dbReference type="CDD" id="cd20615">
    <property type="entry name" value="CYP_GliC-like"/>
    <property type="match status" value="1"/>
</dbReference>
<organism evidence="8 9">
    <name type="scientific">Claviceps aff. purpurea</name>
    <dbReference type="NCBI Taxonomy" id="1967640"/>
    <lineage>
        <taxon>Eukaryota</taxon>
        <taxon>Fungi</taxon>
        <taxon>Dikarya</taxon>
        <taxon>Ascomycota</taxon>
        <taxon>Pezizomycotina</taxon>
        <taxon>Sordariomycetes</taxon>
        <taxon>Hypocreomycetidae</taxon>
        <taxon>Hypocreales</taxon>
        <taxon>Clavicipitaceae</taxon>
        <taxon>Claviceps</taxon>
    </lineage>
</organism>
<evidence type="ECO:0000256" key="4">
    <source>
        <dbReference type="ARBA" id="ARBA00023004"/>
    </source>
</evidence>
<keyword evidence="6 7" id="KW-0349">Heme</keyword>
<keyword evidence="3 7" id="KW-0560">Oxidoreductase</keyword>
<dbReference type="PANTHER" id="PTHR24303:SF31">
    <property type="entry name" value="CYTOCHROME P450 307A1-RELATED"/>
    <property type="match status" value="1"/>
</dbReference>
<dbReference type="InterPro" id="IPR001128">
    <property type="entry name" value="Cyt_P450"/>
</dbReference>
<dbReference type="EMBL" id="SRRH01000136">
    <property type="protein sequence ID" value="KAG6298136.1"/>
    <property type="molecule type" value="Genomic_DNA"/>
</dbReference>
<dbReference type="Pfam" id="PF00067">
    <property type="entry name" value="p450"/>
    <property type="match status" value="1"/>
</dbReference>
<evidence type="ECO:0000256" key="5">
    <source>
        <dbReference type="ARBA" id="ARBA00023033"/>
    </source>
</evidence>
<comment type="caution">
    <text evidence="8">The sequence shown here is derived from an EMBL/GenBank/DDBJ whole genome shotgun (WGS) entry which is preliminary data.</text>
</comment>
<dbReference type="InterPro" id="IPR017972">
    <property type="entry name" value="Cyt_P450_CS"/>
</dbReference>
<proteinExistence type="inferred from homology"/>
<evidence type="ECO:0000256" key="6">
    <source>
        <dbReference type="PIRSR" id="PIRSR602401-1"/>
    </source>
</evidence>
<evidence type="ECO:0000256" key="1">
    <source>
        <dbReference type="ARBA" id="ARBA00001971"/>
    </source>
</evidence>
<dbReference type="PANTHER" id="PTHR24303">
    <property type="entry name" value="HEME-BINDING MONOOXYGENASE FAMILY"/>
    <property type="match status" value="1"/>
</dbReference>
<evidence type="ECO:0000313" key="9">
    <source>
        <dbReference type="Proteomes" id="UP000707071"/>
    </source>
</evidence>
<dbReference type="PROSITE" id="PS00086">
    <property type="entry name" value="CYTOCHROME_P450"/>
    <property type="match status" value="1"/>
</dbReference>
<comment type="similarity">
    <text evidence="7">Belongs to the cytochrome P450 family.</text>
</comment>
<dbReference type="AlphaFoldDB" id="A0A9P7QKK7"/>
<dbReference type="GO" id="GO:0004497">
    <property type="term" value="F:monooxygenase activity"/>
    <property type="evidence" value="ECO:0007669"/>
    <property type="project" value="UniProtKB-KW"/>
</dbReference>
<evidence type="ECO:0000313" key="8">
    <source>
        <dbReference type="EMBL" id="KAG6298136.1"/>
    </source>
</evidence>
<dbReference type="PRINTS" id="PR00385">
    <property type="entry name" value="P450"/>
</dbReference>
<dbReference type="SUPFAM" id="SSF48264">
    <property type="entry name" value="Cytochrome P450"/>
    <property type="match status" value="1"/>
</dbReference>
<dbReference type="GO" id="GO:0005506">
    <property type="term" value="F:iron ion binding"/>
    <property type="evidence" value="ECO:0007669"/>
    <property type="project" value="InterPro"/>
</dbReference>
<keyword evidence="2 6" id="KW-0479">Metal-binding</keyword>
<name>A0A9P7QKK7_9HYPO</name>
<evidence type="ECO:0000256" key="2">
    <source>
        <dbReference type="ARBA" id="ARBA00022723"/>
    </source>
</evidence>
<reference evidence="8 9" key="1">
    <citation type="journal article" date="2020" name="bioRxiv">
        <title>Whole genome comparisons of ergot fungi reveals the divergence and evolution of species within the genus Claviceps are the result of varying mechanisms driving genome evolution and host range expansion.</title>
        <authorList>
            <person name="Wyka S.A."/>
            <person name="Mondo S.J."/>
            <person name="Liu M."/>
            <person name="Dettman J."/>
            <person name="Nalam V."/>
            <person name="Broders K.D."/>
        </authorList>
    </citation>
    <scope>NUCLEOTIDE SEQUENCE [LARGE SCALE GENOMIC DNA]</scope>
    <source>
        <strain evidence="8 9">Clav52</strain>
    </source>
</reference>
<evidence type="ECO:0000256" key="3">
    <source>
        <dbReference type="ARBA" id="ARBA00023002"/>
    </source>
</evidence>
<dbReference type="GO" id="GO:0020037">
    <property type="term" value="F:heme binding"/>
    <property type="evidence" value="ECO:0007669"/>
    <property type="project" value="InterPro"/>
</dbReference>
<protein>
    <submittedName>
        <fullName evidence="8">Uncharacterized protein</fullName>
    </submittedName>
</protein>
<dbReference type="Gene3D" id="1.10.630.10">
    <property type="entry name" value="Cytochrome P450"/>
    <property type="match status" value="1"/>
</dbReference>
<dbReference type="PRINTS" id="PR00463">
    <property type="entry name" value="EP450I"/>
</dbReference>
<dbReference type="InterPro" id="IPR036396">
    <property type="entry name" value="Cyt_P450_sf"/>
</dbReference>
<sequence length="524" mass="59553">MMAATSRVAVSSYIVTSATMVFKMDMLKDVFPILVFLVALRLSKSQIAQWMIESIVTKLLQALNPVHDSLGKGISGPRWQCLNGQTLDKFLDGRKKVQEWQKYGPVYRIWAGTTPEIVITKPEDVRAFHVDSSRHNKARSSNAGWLFHQLLGECMGLISGTRWIKVRSEFEPTFSHSAITMKAAEVSNDAQCYVNKLEKSRSSSFSVQAAEAVARFPFFCTATHLYGELSEEERNELWELGQRNLKMMGHVLSGGLFRFPIARWLYRSAVQDLGSFLCDWASFNERIYKKKVGCGAKTPIVSVWKKVIDGDLTREEAIHTLSEILFANLDVATGNLSWLVIYLAANEDIQRQVVEEISQHRHELDHYCARKDTLLAYCVLETLRLRPFTAFSIPESSPNQKVLHGFTVPGNTSVVVNTLAINYNTAFWGDKAEVFSPKRFHSINRLALRYNLFTFGMGTRKCLGSHFAEMMMKYFAMHLLNRFSLHIPVEKDRSKAQTEDTSMSTWVPISDKEVALQKRTMGLF</sequence>
<dbReference type="InterPro" id="IPR002401">
    <property type="entry name" value="Cyt_P450_E_grp-I"/>
</dbReference>
<feature type="binding site" description="axial binding residue" evidence="6">
    <location>
        <position position="462"/>
    </location>
    <ligand>
        <name>heme</name>
        <dbReference type="ChEBI" id="CHEBI:30413"/>
    </ligand>
    <ligandPart>
        <name>Fe</name>
        <dbReference type="ChEBI" id="CHEBI:18248"/>
    </ligandPart>
</feature>
<dbReference type="GO" id="GO:0016705">
    <property type="term" value="F:oxidoreductase activity, acting on paired donors, with incorporation or reduction of molecular oxygen"/>
    <property type="evidence" value="ECO:0007669"/>
    <property type="project" value="InterPro"/>
</dbReference>
<gene>
    <name evidence="8" type="ORF">E4U09_001080</name>
</gene>
<keyword evidence="9" id="KW-1185">Reference proteome</keyword>
<accession>A0A9P7QKK7</accession>